<dbReference type="Proteomes" id="UP000234681">
    <property type="component" value="Chromosome 2"/>
</dbReference>
<proteinExistence type="predicted"/>
<evidence type="ECO:0000313" key="1">
    <source>
        <dbReference type="EMBL" id="EDM14943.1"/>
    </source>
</evidence>
<name>A6JVA9_RAT</name>
<accession>A6JVA9</accession>
<evidence type="ECO:0000313" key="2">
    <source>
        <dbReference type="Proteomes" id="UP000234681"/>
    </source>
</evidence>
<sequence>MQLSISSLFPGRLHARIAAVSKQTPWKESTILLS</sequence>
<organism evidence="1 2">
    <name type="scientific">Rattus norvegicus</name>
    <name type="common">Rat</name>
    <dbReference type="NCBI Taxonomy" id="10116"/>
    <lineage>
        <taxon>Eukaryota</taxon>
        <taxon>Metazoa</taxon>
        <taxon>Chordata</taxon>
        <taxon>Craniata</taxon>
        <taxon>Vertebrata</taxon>
        <taxon>Euteleostomi</taxon>
        <taxon>Mammalia</taxon>
        <taxon>Eutheria</taxon>
        <taxon>Euarchontoglires</taxon>
        <taxon>Glires</taxon>
        <taxon>Rodentia</taxon>
        <taxon>Myomorpha</taxon>
        <taxon>Muroidea</taxon>
        <taxon>Muridae</taxon>
        <taxon>Murinae</taxon>
        <taxon>Rattus</taxon>
    </lineage>
</organism>
<protein>
    <submittedName>
        <fullName evidence="1">RCG50109</fullName>
    </submittedName>
</protein>
<gene>
    <name evidence="1" type="ORF">rCG_50109</name>
</gene>
<dbReference type="EMBL" id="CH474003">
    <property type="protein sequence ID" value="EDM14943.1"/>
    <property type="molecule type" value="Genomic_DNA"/>
</dbReference>
<reference evidence="1 2" key="1">
    <citation type="submission" date="2005-09" db="EMBL/GenBank/DDBJ databases">
        <authorList>
            <person name="Mural R.J."/>
            <person name="Li P.W."/>
            <person name="Adams M.D."/>
            <person name="Amanatides P.G."/>
            <person name="Baden-Tillson H."/>
            <person name="Barnstead M."/>
            <person name="Chin S.H."/>
            <person name="Dew I."/>
            <person name="Evans C.A."/>
            <person name="Ferriera S."/>
            <person name="Flanigan M."/>
            <person name="Fosler C."/>
            <person name="Glodek A."/>
            <person name="Gu Z."/>
            <person name="Holt R.A."/>
            <person name="Jennings D."/>
            <person name="Kraft C.L."/>
            <person name="Lu F."/>
            <person name="Nguyen T."/>
            <person name="Nusskern D.R."/>
            <person name="Pfannkoch C.M."/>
            <person name="Sitter C."/>
            <person name="Sutton G.G."/>
            <person name="Venter J.C."/>
            <person name="Wang Z."/>
            <person name="Woodage T."/>
            <person name="Zheng X.H."/>
            <person name="Zhong F."/>
        </authorList>
    </citation>
    <scope>NUCLEOTIDE SEQUENCE [LARGE SCALE GENOMIC DNA]</scope>
    <source>
        <strain>BN</strain>
        <strain evidence="2">Sprague-Dawley</strain>
    </source>
</reference>
<dbReference type="AlphaFoldDB" id="A6JVA9"/>